<organism evidence="4 5">
    <name type="scientific">Yanshouia hominis</name>
    <dbReference type="NCBI Taxonomy" id="2763673"/>
    <lineage>
        <taxon>Bacteria</taxon>
        <taxon>Bacillati</taxon>
        <taxon>Bacillota</taxon>
        <taxon>Clostridia</taxon>
        <taxon>Eubacteriales</taxon>
        <taxon>Oscillospiraceae</taxon>
        <taxon>Yanshouia</taxon>
    </lineage>
</organism>
<accession>A0ABR7NNM3</accession>
<dbReference type="Pfam" id="PF01546">
    <property type="entry name" value="Peptidase_M20"/>
    <property type="match status" value="1"/>
</dbReference>
<dbReference type="Gene3D" id="3.40.630.10">
    <property type="entry name" value="Zn peptidases"/>
    <property type="match status" value="1"/>
</dbReference>
<dbReference type="InterPro" id="IPR050072">
    <property type="entry name" value="Peptidase_M20A"/>
</dbReference>
<evidence type="ECO:0000259" key="3">
    <source>
        <dbReference type="Pfam" id="PF07687"/>
    </source>
</evidence>
<dbReference type="Pfam" id="PF07687">
    <property type="entry name" value="M20_dimer"/>
    <property type="match status" value="1"/>
</dbReference>
<proteinExistence type="predicted"/>
<dbReference type="InterPro" id="IPR002933">
    <property type="entry name" value="Peptidase_M20"/>
</dbReference>
<comment type="caution">
    <text evidence="4">The sequence shown here is derived from an EMBL/GenBank/DDBJ whole genome shotgun (WGS) entry which is preliminary data.</text>
</comment>
<evidence type="ECO:0000313" key="5">
    <source>
        <dbReference type="Proteomes" id="UP000658131"/>
    </source>
</evidence>
<keyword evidence="5" id="KW-1185">Reference proteome</keyword>
<dbReference type="Gene3D" id="3.30.70.360">
    <property type="match status" value="1"/>
</dbReference>
<dbReference type="EMBL" id="JACRTB010000031">
    <property type="protein sequence ID" value="MBC8577437.1"/>
    <property type="molecule type" value="Genomic_DNA"/>
</dbReference>
<dbReference type="InterPro" id="IPR011650">
    <property type="entry name" value="Peptidase_M20_dimer"/>
</dbReference>
<dbReference type="InterPro" id="IPR036264">
    <property type="entry name" value="Bact_exopeptidase_dim_dom"/>
</dbReference>
<protein>
    <submittedName>
        <fullName evidence="4">M20/M25/M40 family metallo-hydrolase</fullName>
    </submittedName>
</protein>
<feature type="domain" description="Peptidase M20 dimerisation" evidence="3">
    <location>
        <begin position="180"/>
        <end position="276"/>
    </location>
</feature>
<dbReference type="PANTHER" id="PTHR43808:SF17">
    <property type="entry name" value="PEPTIDASE M20"/>
    <property type="match status" value="1"/>
</dbReference>
<name>A0ABR7NNM3_9FIRM</name>
<reference evidence="4 5" key="1">
    <citation type="submission" date="2020-08" db="EMBL/GenBank/DDBJ databases">
        <title>Genome public.</title>
        <authorList>
            <person name="Liu C."/>
            <person name="Sun Q."/>
        </authorList>
    </citation>
    <scope>NUCLEOTIDE SEQUENCE [LARGE SCALE GENOMIC DNA]</scope>
    <source>
        <strain evidence="4 5">BX1</strain>
    </source>
</reference>
<evidence type="ECO:0000256" key="2">
    <source>
        <dbReference type="ARBA" id="ARBA00022801"/>
    </source>
</evidence>
<sequence>MDRKLSDSALRYLEDNHETLIALTRELCGICAPSNHEERRAEFCCRWLKNLGTENVYIDEALNVILPIGCEGSDDITIFMAHIDTVFPDTEPMPLREENGRLYCPGVGDDTVNVAMLMLIAKYLLEQRITPSHGIVFAMNSGEEGLGNLKGSRALMQAFEGRIREVYSFDGGYDLACNAAVGSIRYRVEVKTEGGHSYAAFGNRNAIFYLSQLIQTLYSMQPPKTGIKTSFNVGKISGGTSVNTIAQQAEMMFEYRSDLRENLDAMQEFFAAAVETTRRMVSEVNVEVIGLRPCMGEVDPIRQKAMEQRYASLLKTYCGLKPEFHPSSTDCNIPFSMGIPALAFGGYLGEGAHTREEYIELESLKKGFPLLMATVLGSL</sequence>
<dbReference type="RefSeq" id="WP_262400843.1">
    <property type="nucleotide sequence ID" value="NZ_JACRTB010000031.1"/>
</dbReference>
<dbReference type="PANTHER" id="PTHR43808">
    <property type="entry name" value="ACETYLORNITHINE DEACETYLASE"/>
    <property type="match status" value="1"/>
</dbReference>
<dbReference type="SUPFAM" id="SSF55031">
    <property type="entry name" value="Bacterial exopeptidase dimerisation domain"/>
    <property type="match status" value="1"/>
</dbReference>
<evidence type="ECO:0000256" key="1">
    <source>
        <dbReference type="ARBA" id="ARBA00022723"/>
    </source>
</evidence>
<dbReference type="SUPFAM" id="SSF53187">
    <property type="entry name" value="Zn-dependent exopeptidases"/>
    <property type="match status" value="1"/>
</dbReference>
<gene>
    <name evidence="4" type="ORF">H8717_13615</name>
</gene>
<keyword evidence="1" id="KW-0479">Metal-binding</keyword>
<evidence type="ECO:0000313" key="4">
    <source>
        <dbReference type="EMBL" id="MBC8577437.1"/>
    </source>
</evidence>
<dbReference type="Proteomes" id="UP000658131">
    <property type="component" value="Unassembled WGS sequence"/>
</dbReference>
<keyword evidence="2" id="KW-0378">Hydrolase</keyword>